<comment type="caution">
    <text evidence="1">The sequence shown here is derived from an EMBL/GenBank/DDBJ whole genome shotgun (WGS) entry which is preliminary data.</text>
</comment>
<sequence>MSWTKLYKLQSDNATNLIISRVDCDDPGSLQFCVSLSPLIPAFPALVYYRGFDPPRIWAPKVQYFEGGWYEGGFDAVFLKHFVNAELEGELCGKESFGACGDGERRRIDKFVEGGREEMDRRFEEVVKGIEVEMARKITSLAKFDGAWGEEEEEELWGMEVEVKLMLIAREIIDSETGNQ</sequence>
<dbReference type="AlphaFoldDB" id="A0A9W6ZLT6"/>
<evidence type="ECO:0000313" key="2">
    <source>
        <dbReference type="Proteomes" id="UP001165082"/>
    </source>
</evidence>
<proteinExistence type="predicted"/>
<evidence type="ECO:0000313" key="1">
    <source>
        <dbReference type="EMBL" id="GMH54586.1"/>
    </source>
</evidence>
<name>A0A9W6ZLT6_9STRA</name>
<dbReference type="EMBL" id="BRXZ01000809">
    <property type="protein sequence ID" value="GMH54586.1"/>
    <property type="molecule type" value="Genomic_DNA"/>
</dbReference>
<reference evidence="1" key="1">
    <citation type="submission" date="2022-07" db="EMBL/GenBank/DDBJ databases">
        <title>Genome analysis of Parmales, a sister group of diatoms, reveals the evolutionary specialization of diatoms from phago-mixotrophs to photoautotrophs.</title>
        <authorList>
            <person name="Ban H."/>
            <person name="Sato S."/>
            <person name="Yoshikawa S."/>
            <person name="Kazumasa Y."/>
            <person name="Nakamura Y."/>
            <person name="Ichinomiya M."/>
            <person name="Saitoh K."/>
            <person name="Sato N."/>
            <person name="Blanc-Mathieu R."/>
            <person name="Endo H."/>
            <person name="Kuwata A."/>
            <person name="Ogata H."/>
        </authorList>
    </citation>
    <scope>NUCLEOTIDE SEQUENCE</scope>
</reference>
<accession>A0A9W6ZLT6</accession>
<gene>
    <name evidence="1" type="ORF">TrRE_jg13198</name>
</gene>
<organism evidence="1 2">
    <name type="scientific">Triparma retinervis</name>
    <dbReference type="NCBI Taxonomy" id="2557542"/>
    <lineage>
        <taxon>Eukaryota</taxon>
        <taxon>Sar</taxon>
        <taxon>Stramenopiles</taxon>
        <taxon>Ochrophyta</taxon>
        <taxon>Bolidophyceae</taxon>
        <taxon>Parmales</taxon>
        <taxon>Triparmaceae</taxon>
        <taxon>Triparma</taxon>
    </lineage>
</organism>
<dbReference type="Proteomes" id="UP001165082">
    <property type="component" value="Unassembled WGS sequence"/>
</dbReference>
<keyword evidence="2" id="KW-1185">Reference proteome</keyword>
<protein>
    <submittedName>
        <fullName evidence="1">Uncharacterized protein</fullName>
    </submittedName>
</protein>